<evidence type="ECO:0000259" key="20">
    <source>
        <dbReference type="Pfam" id="PF22468"/>
    </source>
</evidence>
<dbReference type="FunFam" id="3.40.1160.10:FF:000002">
    <property type="entry name" value="Aspartokinase"/>
    <property type="match status" value="1"/>
</dbReference>
<evidence type="ECO:0000313" key="21">
    <source>
        <dbReference type="EMBL" id="STX10237.1"/>
    </source>
</evidence>
<evidence type="ECO:0000256" key="12">
    <source>
        <dbReference type="ARBA" id="ARBA00022915"/>
    </source>
</evidence>
<dbReference type="UniPathway" id="UPA00034">
    <property type="reaction ID" value="UER00015"/>
</dbReference>
<feature type="domain" description="Aspartate/glutamate/uridylate kinase" evidence="19">
    <location>
        <begin position="3"/>
        <end position="230"/>
    </location>
</feature>
<evidence type="ECO:0000256" key="5">
    <source>
        <dbReference type="ARBA" id="ARBA00010122"/>
    </source>
</evidence>
<dbReference type="EMBL" id="SNZG01000008">
    <property type="protein sequence ID" value="TDR40498.1"/>
    <property type="molecule type" value="Genomic_DNA"/>
</dbReference>
<dbReference type="RefSeq" id="WP_109348991.1">
    <property type="nucleotide sequence ID" value="NZ_BJUE01000004.1"/>
</dbReference>
<sequence length="411" mass="44469">MGTYVMKFGGTSVATPALIQNVAKRVLCETECGNKVVVVVSAMGKTTDQLVSMAKELSEAPSKREMDVLLSTGEQVTIALLTMALQQLKINAMSFTGWQAGMVTEDIPSNARIETVDTEALKKCLAEGKVAVVAGFQGVDRHGNITTLGRGGSDTTAVAIAAALEAERCDIYTDVEGFFTSDPRHVKNARKLDEISFDEMLELAHLGAGVIHPRAVELAKNYQMPMSIRSSTIYTEGSILKEEVQMEKDLVVRGVAFEGEIVRLTVYFGETYNSALANIFTTLAKHHINVDIIVQSVIPNAAPTVSFSVKKEQLKEALQVLADHQEVLGYDHIDHELDLAKVSIVGSGMASNPGVAAEMFDCLFRSGIPVKMVSTSEIKVSVVVPEEEMFLAANALHDQFELGVMSEKLAQ</sequence>
<dbReference type="Proteomes" id="UP000254330">
    <property type="component" value="Unassembled WGS sequence"/>
</dbReference>
<dbReference type="AlphaFoldDB" id="A0A8B4QC04"/>
<dbReference type="CDD" id="cd04923">
    <property type="entry name" value="ACT_AK-LysC-DapG-like_2"/>
    <property type="match status" value="1"/>
</dbReference>
<feature type="binding site" evidence="16">
    <location>
        <begin position="7"/>
        <end position="10"/>
    </location>
    <ligand>
        <name>ATP</name>
        <dbReference type="ChEBI" id="CHEBI:30616"/>
    </ligand>
</feature>
<evidence type="ECO:0000313" key="23">
    <source>
        <dbReference type="Proteomes" id="UP000254330"/>
    </source>
</evidence>
<evidence type="ECO:0000256" key="13">
    <source>
        <dbReference type="ARBA" id="ARBA00023154"/>
    </source>
</evidence>
<dbReference type="NCBIfam" id="TIGR00656">
    <property type="entry name" value="asp_kin_monofn"/>
    <property type="match status" value="1"/>
</dbReference>
<evidence type="ECO:0000256" key="1">
    <source>
        <dbReference type="ARBA" id="ARBA00003121"/>
    </source>
</evidence>
<dbReference type="InterPro" id="IPR005260">
    <property type="entry name" value="Asp_kin_monofn"/>
</dbReference>
<organism evidence="21 23">
    <name type="scientific">Kurthia zopfii</name>
    <dbReference type="NCBI Taxonomy" id="1650"/>
    <lineage>
        <taxon>Bacteria</taxon>
        <taxon>Bacillati</taxon>
        <taxon>Bacillota</taxon>
        <taxon>Bacilli</taxon>
        <taxon>Bacillales</taxon>
        <taxon>Caryophanaceae</taxon>
        <taxon>Kurthia</taxon>
    </lineage>
</organism>
<comment type="subunit">
    <text evidence="15">Tetramer consisting of 2 isoforms Alpha (catalytic and regulation) and of a homodimer of 2 isoforms Beta (regulation).</text>
</comment>
<feature type="domain" description="Aspartokinase ACT" evidence="20">
    <location>
        <begin position="342"/>
        <end position="400"/>
    </location>
</feature>
<comment type="function">
    <text evidence="1">Catalyzes the phosphorylation of the beta-carboxyl group of aspartic acid with ATP to yield 4-phospho-L-aspartate, which is involved in the branched biosynthetic pathway leading to the biosynthesis of amino acids threonine, isoleucine and methionine.</text>
</comment>
<feature type="binding site" evidence="16">
    <location>
        <position position="47"/>
    </location>
    <ligand>
        <name>substrate</name>
    </ligand>
</feature>
<evidence type="ECO:0000256" key="11">
    <source>
        <dbReference type="ARBA" id="ARBA00022840"/>
    </source>
</evidence>
<dbReference type="NCBIfam" id="NF005154">
    <property type="entry name" value="PRK06635.1-2"/>
    <property type="match status" value="1"/>
</dbReference>
<comment type="similarity">
    <text evidence="5 17">Belongs to the aspartokinase family.</text>
</comment>
<dbReference type="NCBIfam" id="TIGR00657">
    <property type="entry name" value="asp_kinases"/>
    <property type="match status" value="1"/>
</dbReference>
<dbReference type="UniPathway" id="UPA00050">
    <property type="reaction ID" value="UER00461"/>
</dbReference>
<comment type="pathway">
    <text evidence="3 18">Amino-acid biosynthesis; L-methionine biosynthesis via de novo pathway; L-homoserine from L-aspartate: step 1/3.</text>
</comment>
<proteinExistence type="inferred from homology"/>
<evidence type="ECO:0000256" key="8">
    <source>
        <dbReference type="ARBA" id="ARBA00022737"/>
    </source>
</evidence>
<dbReference type="FunFam" id="3.30.2130.10:FF:000001">
    <property type="entry name" value="Bifunctional aspartokinase/homoserine dehydrogenase"/>
    <property type="match status" value="1"/>
</dbReference>
<keyword evidence="8" id="KW-0677">Repeat</keyword>
<reference evidence="21 23" key="1">
    <citation type="submission" date="2018-06" db="EMBL/GenBank/DDBJ databases">
        <authorList>
            <consortium name="Pathogen Informatics"/>
            <person name="Doyle S."/>
        </authorList>
    </citation>
    <scope>NUCLEOTIDE SEQUENCE [LARGE SCALE GENOMIC DNA]</scope>
    <source>
        <strain evidence="21 23">NCTC10597</strain>
    </source>
</reference>
<dbReference type="Proteomes" id="UP000294641">
    <property type="component" value="Unassembled WGS sequence"/>
</dbReference>
<evidence type="ECO:0000313" key="24">
    <source>
        <dbReference type="Proteomes" id="UP000294641"/>
    </source>
</evidence>
<dbReference type="InterPro" id="IPR045865">
    <property type="entry name" value="ACT-like_dom_sf"/>
</dbReference>
<evidence type="ECO:0000313" key="22">
    <source>
        <dbReference type="EMBL" id="TDR40498.1"/>
    </source>
</evidence>
<name>A0A8B4QC04_9BACL</name>
<keyword evidence="12" id="KW-0220">Diaminopimelate biosynthesis</keyword>
<keyword evidence="24" id="KW-1185">Reference proteome</keyword>
<evidence type="ECO:0000256" key="14">
    <source>
        <dbReference type="ARBA" id="ARBA00047872"/>
    </source>
</evidence>
<evidence type="ECO:0000256" key="15">
    <source>
        <dbReference type="ARBA" id="ARBA00063835"/>
    </source>
</evidence>
<dbReference type="InterPro" id="IPR018042">
    <property type="entry name" value="Aspartate_kinase_CS"/>
</dbReference>
<feature type="binding site" evidence="16">
    <location>
        <position position="74"/>
    </location>
    <ligand>
        <name>substrate</name>
    </ligand>
</feature>
<gene>
    <name evidence="21" type="primary">lysC</name>
    <name evidence="22" type="ORF">DFR61_1088</name>
    <name evidence="21" type="ORF">NCTC10597_01953</name>
</gene>
<keyword evidence="13" id="KW-0457">Lysine biosynthesis</keyword>
<dbReference type="Pfam" id="PF00696">
    <property type="entry name" value="AA_kinase"/>
    <property type="match status" value="1"/>
</dbReference>
<evidence type="ECO:0000256" key="7">
    <source>
        <dbReference type="ARBA" id="ARBA00022679"/>
    </source>
</evidence>
<evidence type="ECO:0000256" key="18">
    <source>
        <dbReference type="RuleBase" id="RU004249"/>
    </source>
</evidence>
<dbReference type="EC" id="2.7.2.4" evidence="17"/>
<dbReference type="PIRSF" id="PIRSF000726">
    <property type="entry name" value="Asp_kin"/>
    <property type="match status" value="1"/>
</dbReference>
<dbReference type="GO" id="GO:0005524">
    <property type="term" value="F:ATP binding"/>
    <property type="evidence" value="ECO:0007669"/>
    <property type="project" value="UniProtKB-KW"/>
</dbReference>
<keyword evidence="7 17" id="KW-0808">Transferase</keyword>
<dbReference type="InterPro" id="IPR001341">
    <property type="entry name" value="Asp_kinase"/>
</dbReference>
<keyword evidence="9 16" id="KW-0547">Nucleotide-binding</keyword>
<dbReference type="NCBIfam" id="NF005156">
    <property type="entry name" value="PRK06635.1-5"/>
    <property type="match status" value="1"/>
</dbReference>
<dbReference type="GO" id="GO:0009089">
    <property type="term" value="P:lysine biosynthetic process via diaminopimelate"/>
    <property type="evidence" value="ECO:0007669"/>
    <property type="project" value="UniProtKB-UniPathway"/>
</dbReference>
<dbReference type="Pfam" id="PF22468">
    <property type="entry name" value="ACT_9"/>
    <property type="match status" value="1"/>
</dbReference>
<keyword evidence="11 16" id="KW-0067">ATP-binding</keyword>
<dbReference type="Gene3D" id="3.30.2130.10">
    <property type="entry name" value="VC0802-like"/>
    <property type="match status" value="1"/>
</dbReference>
<comment type="pathway">
    <text evidence="4 18">Amino-acid biosynthesis; L-threonine biosynthesis; L-threonine from L-aspartate: step 1/5.</text>
</comment>
<evidence type="ECO:0000256" key="6">
    <source>
        <dbReference type="ARBA" id="ARBA00022605"/>
    </source>
</evidence>
<dbReference type="GO" id="GO:0009088">
    <property type="term" value="P:threonine biosynthetic process"/>
    <property type="evidence" value="ECO:0007669"/>
    <property type="project" value="UniProtKB-UniPathway"/>
</dbReference>
<evidence type="ECO:0000256" key="4">
    <source>
        <dbReference type="ARBA" id="ARBA00005139"/>
    </source>
</evidence>
<comment type="pathway">
    <text evidence="2 18">Amino-acid biosynthesis; L-lysine biosynthesis via DAP pathway; (S)-tetrahydrodipicolinate from L-aspartate: step 1/4.</text>
</comment>
<evidence type="ECO:0000256" key="9">
    <source>
        <dbReference type="ARBA" id="ARBA00022741"/>
    </source>
</evidence>
<evidence type="ECO:0000256" key="2">
    <source>
        <dbReference type="ARBA" id="ARBA00004766"/>
    </source>
</evidence>
<dbReference type="GO" id="GO:0004072">
    <property type="term" value="F:aspartate kinase activity"/>
    <property type="evidence" value="ECO:0007669"/>
    <property type="project" value="UniProtKB-EC"/>
</dbReference>
<dbReference type="OrthoDB" id="9799110at2"/>
<evidence type="ECO:0000256" key="10">
    <source>
        <dbReference type="ARBA" id="ARBA00022777"/>
    </source>
</evidence>
<dbReference type="GO" id="GO:0019877">
    <property type="term" value="P:diaminopimelate biosynthetic process"/>
    <property type="evidence" value="ECO:0007669"/>
    <property type="project" value="UniProtKB-KW"/>
</dbReference>
<evidence type="ECO:0000259" key="19">
    <source>
        <dbReference type="Pfam" id="PF00696"/>
    </source>
</evidence>
<dbReference type="CDD" id="cd04246">
    <property type="entry name" value="AAK_AK-DapG-like"/>
    <property type="match status" value="1"/>
</dbReference>
<evidence type="ECO:0000256" key="16">
    <source>
        <dbReference type="PIRSR" id="PIRSR000726-1"/>
    </source>
</evidence>
<dbReference type="NCBIfam" id="NF005155">
    <property type="entry name" value="PRK06635.1-4"/>
    <property type="match status" value="1"/>
</dbReference>
<feature type="binding site" evidence="16">
    <location>
        <begin position="173"/>
        <end position="174"/>
    </location>
    <ligand>
        <name>ATP</name>
        <dbReference type="ChEBI" id="CHEBI:30616"/>
    </ligand>
</feature>
<protein>
    <recommendedName>
        <fullName evidence="17">Aspartokinase</fullName>
        <ecNumber evidence="17">2.7.2.4</ecNumber>
    </recommendedName>
</protein>
<accession>A0A8B4QC04</accession>
<keyword evidence="10 17" id="KW-0418">Kinase</keyword>
<reference evidence="22 24" key="2">
    <citation type="submission" date="2019-03" db="EMBL/GenBank/DDBJ databases">
        <title>Genomic Encyclopedia of Type Strains, Phase IV (KMG-IV): sequencing the most valuable type-strain genomes for metagenomic binning, comparative biology and taxonomic classification.</title>
        <authorList>
            <person name="Goeker M."/>
        </authorList>
    </citation>
    <scope>NUCLEOTIDE SEQUENCE [LARGE SCALE GENOMIC DNA]</scope>
    <source>
        <strain evidence="22 24">DSM 20580</strain>
    </source>
</reference>
<feature type="binding site" evidence="16">
    <location>
        <position position="184"/>
    </location>
    <ligand>
        <name>ATP</name>
        <dbReference type="ChEBI" id="CHEBI:30616"/>
    </ligand>
</feature>
<keyword evidence="6 18" id="KW-0028">Amino-acid biosynthesis</keyword>
<dbReference type="CDD" id="cd04913">
    <property type="entry name" value="ACT_AKii-LysC-BS-like_1"/>
    <property type="match status" value="1"/>
</dbReference>
<dbReference type="InterPro" id="IPR036393">
    <property type="entry name" value="AceGlu_kinase-like_sf"/>
</dbReference>
<dbReference type="Gene3D" id="3.40.1160.10">
    <property type="entry name" value="Acetylglutamate kinase-like"/>
    <property type="match status" value="1"/>
</dbReference>
<comment type="catalytic activity">
    <reaction evidence="14 17">
        <text>L-aspartate + ATP = 4-phospho-L-aspartate + ADP</text>
        <dbReference type="Rhea" id="RHEA:23776"/>
        <dbReference type="ChEBI" id="CHEBI:29991"/>
        <dbReference type="ChEBI" id="CHEBI:30616"/>
        <dbReference type="ChEBI" id="CHEBI:57535"/>
        <dbReference type="ChEBI" id="CHEBI:456216"/>
        <dbReference type="EC" id="2.7.2.4"/>
    </reaction>
</comment>
<dbReference type="PROSITE" id="PS00324">
    <property type="entry name" value="ASPARTOKINASE"/>
    <property type="match status" value="1"/>
</dbReference>
<dbReference type="SUPFAM" id="SSF55021">
    <property type="entry name" value="ACT-like"/>
    <property type="match status" value="2"/>
</dbReference>
<dbReference type="SUPFAM" id="SSF53633">
    <property type="entry name" value="Carbamate kinase-like"/>
    <property type="match status" value="1"/>
</dbReference>
<dbReference type="GO" id="GO:0005829">
    <property type="term" value="C:cytosol"/>
    <property type="evidence" value="ECO:0007669"/>
    <property type="project" value="TreeGrafter"/>
</dbReference>
<evidence type="ECO:0000256" key="17">
    <source>
        <dbReference type="RuleBase" id="RU003448"/>
    </source>
</evidence>
<evidence type="ECO:0000256" key="3">
    <source>
        <dbReference type="ARBA" id="ARBA00004986"/>
    </source>
</evidence>
<dbReference type="PANTHER" id="PTHR21499">
    <property type="entry name" value="ASPARTATE KINASE"/>
    <property type="match status" value="1"/>
</dbReference>
<comment type="caution">
    <text evidence="21">The sequence shown here is derived from an EMBL/GenBank/DDBJ whole genome shotgun (WGS) entry which is preliminary data.</text>
</comment>
<dbReference type="PANTHER" id="PTHR21499:SF68">
    <property type="entry name" value="ASPARTOKINASE 2"/>
    <property type="match status" value="1"/>
</dbReference>
<dbReference type="InterPro" id="IPR054352">
    <property type="entry name" value="ACT_Aspartokinase"/>
</dbReference>
<dbReference type="EMBL" id="UGNP01000001">
    <property type="protein sequence ID" value="STX10237.1"/>
    <property type="molecule type" value="Genomic_DNA"/>
</dbReference>
<dbReference type="InterPro" id="IPR001048">
    <property type="entry name" value="Asp/Glu/Uridylate_kinase"/>
</dbReference>
<dbReference type="UniPathway" id="UPA00051">
    <property type="reaction ID" value="UER00462"/>
</dbReference>
<dbReference type="GO" id="GO:0009090">
    <property type="term" value="P:homoserine biosynthetic process"/>
    <property type="evidence" value="ECO:0007669"/>
    <property type="project" value="TreeGrafter"/>
</dbReference>